<name>W0FNX7_9BACT</name>
<evidence type="ECO:0000313" key="9">
    <source>
        <dbReference type="EMBL" id="AHF24512.1"/>
    </source>
</evidence>
<dbReference type="CDD" id="cd06261">
    <property type="entry name" value="TM_PBP2"/>
    <property type="match status" value="1"/>
</dbReference>
<keyword evidence="2 7" id="KW-0813">Transport</keyword>
<evidence type="ECO:0000256" key="1">
    <source>
        <dbReference type="ARBA" id="ARBA00004651"/>
    </source>
</evidence>
<evidence type="ECO:0000256" key="3">
    <source>
        <dbReference type="ARBA" id="ARBA00022475"/>
    </source>
</evidence>
<keyword evidence="4 7" id="KW-0812">Transmembrane</keyword>
<evidence type="ECO:0000256" key="2">
    <source>
        <dbReference type="ARBA" id="ARBA00022448"/>
    </source>
</evidence>
<dbReference type="PROSITE" id="PS50928">
    <property type="entry name" value="ABC_TM1"/>
    <property type="match status" value="1"/>
</dbReference>
<keyword evidence="6 7" id="KW-0472">Membrane</keyword>
<feature type="transmembrane region" description="Helical" evidence="7">
    <location>
        <begin position="113"/>
        <end position="132"/>
    </location>
</feature>
<dbReference type="PANTHER" id="PTHR43744">
    <property type="entry name" value="ABC TRANSPORTER PERMEASE PROTEIN MG189-RELATED-RELATED"/>
    <property type="match status" value="1"/>
</dbReference>
<feature type="domain" description="ABC transmembrane type-1" evidence="8">
    <location>
        <begin position="1"/>
        <end position="131"/>
    </location>
</feature>
<comment type="similarity">
    <text evidence="7">Belongs to the binding-protein-dependent transport system permease family.</text>
</comment>
<dbReference type="InterPro" id="IPR000515">
    <property type="entry name" value="MetI-like"/>
</dbReference>
<evidence type="ECO:0000256" key="5">
    <source>
        <dbReference type="ARBA" id="ARBA00022989"/>
    </source>
</evidence>
<dbReference type="Gene3D" id="1.10.3720.10">
    <property type="entry name" value="MetI-like"/>
    <property type="match status" value="1"/>
</dbReference>
<dbReference type="PANTHER" id="PTHR43744:SF8">
    <property type="entry name" value="SN-GLYCEROL-3-PHOSPHATE TRANSPORT SYSTEM PERMEASE PROTEIN UGPE"/>
    <property type="match status" value="1"/>
</dbReference>
<evidence type="ECO:0000256" key="4">
    <source>
        <dbReference type="ARBA" id="ARBA00022692"/>
    </source>
</evidence>
<evidence type="ECO:0000256" key="6">
    <source>
        <dbReference type="ARBA" id="ARBA00023136"/>
    </source>
</evidence>
<evidence type="ECO:0000259" key="8">
    <source>
        <dbReference type="PROSITE" id="PS50928"/>
    </source>
</evidence>
<keyword evidence="5 7" id="KW-1133">Transmembrane helix</keyword>
<keyword evidence="3" id="KW-1003">Cell membrane</keyword>
<dbReference type="EMBL" id="KC246796">
    <property type="protein sequence ID" value="AHF24512.1"/>
    <property type="molecule type" value="Genomic_DNA"/>
</dbReference>
<comment type="subcellular location">
    <subcellularLocation>
        <location evidence="1 7">Cell membrane</location>
        <topology evidence="1 7">Multi-pass membrane protein</topology>
    </subcellularLocation>
</comment>
<dbReference type="GO" id="GO:0055085">
    <property type="term" value="P:transmembrane transport"/>
    <property type="evidence" value="ECO:0007669"/>
    <property type="project" value="InterPro"/>
</dbReference>
<sequence length="147" mass="16543">MGLKDGLYIYMMRQYFRGIPTSLEEAAYVDGCGTLHTFARIMLPDALPTIASCFLFSFVWQWTDIFYARLFLPSSAISLYSTQMSSMVTRMGRYFSADASNAVVVPNGRQQQLISIAVLICSIPLIILYIFTQRTFVESLAMSGSKE</sequence>
<dbReference type="Pfam" id="PF00528">
    <property type="entry name" value="BPD_transp_1"/>
    <property type="match status" value="1"/>
</dbReference>
<feature type="transmembrane region" description="Helical" evidence="7">
    <location>
        <begin position="46"/>
        <end position="63"/>
    </location>
</feature>
<dbReference type="SUPFAM" id="SSF161098">
    <property type="entry name" value="MetI-like"/>
    <property type="match status" value="1"/>
</dbReference>
<proteinExistence type="inferred from homology"/>
<organism evidence="9">
    <name type="scientific">uncultured bacterium Contig28b</name>
    <dbReference type="NCBI Taxonomy" id="1393549"/>
    <lineage>
        <taxon>Bacteria</taxon>
        <taxon>environmental samples</taxon>
    </lineage>
</organism>
<dbReference type="GO" id="GO:0005886">
    <property type="term" value="C:plasma membrane"/>
    <property type="evidence" value="ECO:0007669"/>
    <property type="project" value="UniProtKB-SubCell"/>
</dbReference>
<reference evidence="9" key="1">
    <citation type="journal article" date="2013" name="PLoS ONE">
        <title>Metagenomic insights into the carbohydrate-active enzymes carried by the microorganisms adhering to solid digesta in the rumen of cows.</title>
        <authorList>
            <person name="Wang L."/>
            <person name="Hatem A."/>
            <person name="Catalyurek U.V."/>
            <person name="Morrison M."/>
            <person name="Yu Z."/>
        </authorList>
    </citation>
    <scope>NUCLEOTIDE SEQUENCE</scope>
</reference>
<dbReference type="AlphaFoldDB" id="W0FNX7"/>
<accession>W0FNX7</accession>
<protein>
    <submittedName>
        <fullName evidence="9">Sugar ABC transporter permease</fullName>
    </submittedName>
</protein>
<dbReference type="InterPro" id="IPR035906">
    <property type="entry name" value="MetI-like_sf"/>
</dbReference>
<evidence type="ECO:0000256" key="7">
    <source>
        <dbReference type="RuleBase" id="RU363032"/>
    </source>
</evidence>